<dbReference type="InterPro" id="IPR013222">
    <property type="entry name" value="Glyco_hyd_98_carb-bd"/>
</dbReference>
<dbReference type="AlphaFoldDB" id="A0A5C5Z358"/>
<dbReference type="Gene3D" id="2.60.120.1060">
    <property type="entry name" value="NPCBM/NEW2 domain"/>
    <property type="match status" value="1"/>
</dbReference>
<organism evidence="5 6">
    <name type="scientific">Novipirellula herctigrandis</name>
    <dbReference type="NCBI Taxonomy" id="2527986"/>
    <lineage>
        <taxon>Bacteria</taxon>
        <taxon>Pseudomonadati</taxon>
        <taxon>Planctomycetota</taxon>
        <taxon>Planctomycetia</taxon>
        <taxon>Pirellulales</taxon>
        <taxon>Pirellulaceae</taxon>
        <taxon>Novipirellula</taxon>
    </lineage>
</organism>
<dbReference type="InterPro" id="IPR013785">
    <property type="entry name" value="Aldolase_TIM"/>
</dbReference>
<feature type="domain" description="Glycosyl hydrolase family 98 putative carbohydrate-binding module" evidence="4">
    <location>
        <begin position="893"/>
        <end position="1043"/>
    </location>
</feature>
<gene>
    <name evidence="5" type="ORF">CA13_24900</name>
</gene>
<dbReference type="Pfam" id="PF08305">
    <property type="entry name" value="NPCBM"/>
    <property type="match status" value="1"/>
</dbReference>
<reference evidence="5 6" key="1">
    <citation type="submission" date="2019-02" db="EMBL/GenBank/DDBJ databases">
        <title>Deep-cultivation of Planctomycetes and their phenomic and genomic characterization uncovers novel biology.</title>
        <authorList>
            <person name="Wiegand S."/>
            <person name="Jogler M."/>
            <person name="Boedeker C."/>
            <person name="Pinto D."/>
            <person name="Vollmers J."/>
            <person name="Rivas-Marin E."/>
            <person name="Kohn T."/>
            <person name="Peeters S.H."/>
            <person name="Heuer A."/>
            <person name="Rast P."/>
            <person name="Oberbeckmann S."/>
            <person name="Bunk B."/>
            <person name="Jeske O."/>
            <person name="Meyerdierks A."/>
            <person name="Storesund J.E."/>
            <person name="Kallscheuer N."/>
            <person name="Luecker S."/>
            <person name="Lage O.M."/>
            <person name="Pohl T."/>
            <person name="Merkel B.J."/>
            <person name="Hornburger P."/>
            <person name="Mueller R.-W."/>
            <person name="Bruemmer F."/>
            <person name="Labrenz M."/>
            <person name="Spormann A.M."/>
            <person name="Op Den Camp H."/>
            <person name="Overmann J."/>
            <person name="Amann R."/>
            <person name="Jetten M.S.M."/>
            <person name="Mascher T."/>
            <person name="Medema M.H."/>
            <person name="Devos D.P."/>
            <person name="Kaster A.-K."/>
            <person name="Ovreas L."/>
            <person name="Rohde M."/>
            <person name="Galperin M.Y."/>
            <person name="Jogler C."/>
        </authorList>
    </citation>
    <scope>NUCLEOTIDE SEQUENCE [LARGE SCALE GENOMIC DNA]</scope>
    <source>
        <strain evidence="5 6">CA13</strain>
    </source>
</reference>
<protein>
    <submittedName>
        <fullName evidence="5">NPCBM/NEW2 domain protein</fullName>
    </submittedName>
</protein>
<accession>A0A5C5Z358</accession>
<keyword evidence="3" id="KW-0732">Signal</keyword>
<dbReference type="PANTHER" id="PTHR43053">
    <property type="entry name" value="GLYCOSIDASE FAMILY 31"/>
    <property type="match status" value="1"/>
</dbReference>
<evidence type="ECO:0000256" key="3">
    <source>
        <dbReference type="SAM" id="SignalP"/>
    </source>
</evidence>
<dbReference type="SUPFAM" id="SSF51445">
    <property type="entry name" value="(Trans)glycosidases"/>
    <property type="match status" value="1"/>
</dbReference>
<dbReference type="InterPro" id="IPR017853">
    <property type="entry name" value="GH"/>
</dbReference>
<dbReference type="InterPro" id="IPR013783">
    <property type="entry name" value="Ig-like_fold"/>
</dbReference>
<evidence type="ECO:0000313" key="6">
    <source>
        <dbReference type="Proteomes" id="UP000315010"/>
    </source>
</evidence>
<dbReference type="Gene3D" id="2.60.40.10">
    <property type="entry name" value="Immunoglobulins"/>
    <property type="match status" value="1"/>
</dbReference>
<dbReference type="SUPFAM" id="SSF49785">
    <property type="entry name" value="Galactose-binding domain-like"/>
    <property type="match status" value="1"/>
</dbReference>
<dbReference type="PANTHER" id="PTHR43053:SF3">
    <property type="entry name" value="ALPHA-GALACTOSIDASE C-RELATED"/>
    <property type="match status" value="1"/>
</dbReference>
<evidence type="ECO:0000259" key="4">
    <source>
        <dbReference type="SMART" id="SM00776"/>
    </source>
</evidence>
<keyword evidence="1" id="KW-0378">Hydrolase</keyword>
<dbReference type="SMART" id="SM00776">
    <property type="entry name" value="NPCBM"/>
    <property type="match status" value="1"/>
</dbReference>
<dbReference type="GO" id="GO:0004557">
    <property type="term" value="F:alpha-galactosidase activity"/>
    <property type="evidence" value="ECO:0007669"/>
    <property type="project" value="TreeGrafter"/>
</dbReference>
<dbReference type="InterPro" id="IPR050985">
    <property type="entry name" value="Alpha-glycosidase_related"/>
</dbReference>
<dbReference type="InterPro" id="IPR038637">
    <property type="entry name" value="NPCBM_sf"/>
</dbReference>
<comment type="caution">
    <text evidence="5">The sequence shown here is derived from an EMBL/GenBank/DDBJ whole genome shotgun (WGS) entry which is preliminary data.</text>
</comment>
<dbReference type="Gene3D" id="3.20.20.70">
    <property type="entry name" value="Aldolase class I"/>
    <property type="match status" value="1"/>
</dbReference>
<feature type="chain" id="PRO_5022728044" evidence="3">
    <location>
        <begin position="28"/>
        <end position="1045"/>
    </location>
</feature>
<name>A0A5C5Z358_9BACT</name>
<dbReference type="InterPro" id="IPR008979">
    <property type="entry name" value="Galactose-bd-like_sf"/>
</dbReference>
<keyword evidence="6" id="KW-1185">Reference proteome</keyword>
<dbReference type="EMBL" id="SJPJ01000001">
    <property type="protein sequence ID" value="TWT81043.1"/>
    <property type="molecule type" value="Genomic_DNA"/>
</dbReference>
<evidence type="ECO:0000256" key="1">
    <source>
        <dbReference type="ARBA" id="ARBA00022801"/>
    </source>
</evidence>
<evidence type="ECO:0000256" key="2">
    <source>
        <dbReference type="ARBA" id="ARBA00023295"/>
    </source>
</evidence>
<keyword evidence="2" id="KW-0326">Glycosidase</keyword>
<proteinExistence type="predicted"/>
<dbReference type="OrthoDB" id="272011at2"/>
<sequence length="1045" mass="115834" precursor="true">MNRMRRNQPTSLLAGLILCSLSGVTSAEPLIISNPHLHITWQDNALHMRRSPADTPFLVHDIRVQDGGAAATVQKLAHPNWGQGQAILLESSTGDRLQVSLFAELPFAVWQRTLRNDGDLQRIVKKQDMLAGKVDLQIPPSELKTISTAGLLDLADRPGSYAFMAVGDPASYRGIVCGWLTHERGSGVVLADGEQETANLKAHIDYGDLRIESQQQVKTEKLLVGCFDDIRNGLEQYGEAIATERKIQLPAQPSVYCTWYHGGASDESKLARNTDFVRDHLASYRLQVMQIDDGWQAGQSKNGPEKDFSTIRAGGPYASGMKQTADYISSQGLAPGIWFMPFAGTWNDPYWADKQDLFYQEGSSPYNYISETNGGTRPDFPAGQAPFVTRWGGTCLDMTNPKTQEYLKSIVERIAHQWGYKYFKMDGLWTGTGTRLQYVNSSYQDDDLGLTTRFNPLITPIEAYAKGLDLVRDAAGRDVFLLGCCAPQNMRSLGPAFGRVDAMRVGPDNGARPSGLVRGPLFSTRVFFLNKRVWFNDPDPAYVRPSFPKQMAQTSVSWTALTGSLHSSSYSYSELPPERLEILKRSLPSHSLKTVRPIDYLENDPAQVWQLIDDRDPIRKDVIGLFNWDVTHSASIEYPLHRVDLPRADQDANQSADQYVGFDFWANRFLPPFSNTIAADLPPGGCAILSVRPTRQHPQVVSTSRHLTQGVVDLSDERWEQAETTLSGRSQLVGDDDYEIRVVVPTGKESWRLMEVQLKEGPHNANVSFVQTGPTIRIKIASNSDCEVAWSARFEPAEISAQTPSAISELSATIDLDQVNLKWNPSEAYGYRVQRDGSDMAELSDITFRDTTVQWGKAYRYTVQARGWTDAWSETAEVSVTMPNQPPIPTTPPLPQIFCSDLNPKKSSSGWGSIGVDQSCMARPLTVEGKVYEKGMGVHATSTLVYRIPKGANHFVASVGLDDEKSTDPRSSVVFKVVGDVLEMGEPPIVLARSPVLRNGGRRLWHFNVALDDRLRELHLVVEDGGDGIAADHADWLNAGFVHGD</sequence>
<feature type="signal peptide" evidence="3">
    <location>
        <begin position="1"/>
        <end position="27"/>
    </location>
</feature>
<dbReference type="Proteomes" id="UP000315010">
    <property type="component" value="Unassembled WGS sequence"/>
</dbReference>
<evidence type="ECO:0000313" key="5">
    <source>
        <dbReference type="EMBL" id="TWT81043.1"/>
    </source>
</evidence>